<dbReference type="InterPro" id="IPR015376">
    <property type="entry name" value="Znr_NADH_PPase"/>
</dbReference>
<comment type="cofactor">
    <cofactor evidence="1">
        <name>Mg(2+)</name>
        <dbReference type="ChEBI" id="CHEBI:18420"/>
    </cofactor>
</comment>
<organism evidence="8 9">
    <name type="scientific">Methanosphaerula palustris (strain ATCC BAA-1556 / DSM 19958 / E1-9c)</name>
    <dbReference type="NCBI Taxonomy" id="521011"/>
    <lineage>
        <taxon>Archaea</taxon>
        <taxon>Methanobacteriati</taxon>
        <taxon>Methanobacteriota</taxon>
        <taxon>Stenosarchaea group</taxon>
        <taxon>Methanomicrobia</taxon>
        <taxon>Methanomicrobiales</taxon>
        <taxon>Methanoregulaceae</taxon>
        <taxon>Methanosphaerula</taxon>
    </lineage>
</organism>
<keyword evidence="9" id="KW-1185">Reference proteome</keyword>
<dbReference type="HOGENOM" id="CLU_037162_0_1_2"/>
<dbReference type="PRINTS" id="PR00502">
    <property type="entry name" value="NUDIXFAMILY"/>
</dbReference>
<dbReference type="Pfam" id="PF00293">
    <property type="entry name" value="NUDIX"/>
    <property type="match status" value="1"/>
</dbReference>
<dbReference type="InterPro" id="IPR020476">
    <property type="entry name" value="Nudix_hydrolase"/>
</dbReference>
<evidence type="ECO:0000256" key="2">
    <source>
        <dbReference type="ARBA" id="ARBA00012381"/>
    </source>
</evidence>
<dbReference type="PROSITE" id="PS00893">
    <property type="entry name" value="NUDIX_BOX"/>
    <property type="match status" value="1"/>
</dbReference>
<dbReference type="GO" id="GO:0016787">
    <property type="term" value="F:hydrolase activity"/>
    <property type="evidence" value="ECO:0007669"/>
    <property type="project" value="UniProtKB-KW"/>
</dbReference>
<dbReference type="CDD" id="cd03429">
    <property type="entry name" value="NUDIX_NADH_pyrophosphatase_Nudt13"/>
    <property type="match status" value="1"/>
</dbReference>
<evidence type="ECO:0000313" key="9">
    <source>
        <dbReference type="Proteomes" id="UP000002457"/>
    </source>
</evidence>
<evidence type="ECO:0000256" key="6">
    <source>
        <dbReference type="ARBA" id="ARBA00023027"/>
    </source>
</evidence>
<dbReference type="SUPFAM" id="SSF55811">
    <property type="entry name" value="Nudix"/>
    <property type="match status" value="2"/>
</dbReference>
<dbReference type="Gene3D" id="3.90.79.20">
    <property type="match status" value="1"/>
</dbReference>
<dbReference type="GO" id="GO:0046872">
    <property type="term" value="F:metal ion binding"/>
    <property type="evidence" value="ECO:0007669"/>
    <property type="project" value="UniProtKB-KW"/>
</dbReference>
<dbReference type="STRING" id="521011.Mpal_0796"/>
<dbReference type="PROSITE" id="PS51462">
    <property type="entry name" value="NUDIX"/>
    <property type="match status" value="1"/>
</dbReference>
<proteinExistence type="predicted"/>
<dbReference type="NCBIfam" id="NF001299">
    <property type="entry name" value="PRK00241.1"/>
    <property type="match status" value="1"/>
</dbReference>
<dbReference type="InterPro" id="IPR049734">
    <property type="entry name" value="NudC-like_C"/>
</dbReference>
<dbReference type="Gene3D" id="3.90.79.10">
    <property type="entry name" value="Nucleoside Triphosphate Pyrophosphohydrolase"/>
    <property type="match status" value="1"/>
</dbReference>
<accession>B8GG84</accession>
<dbReference type="PANTHER" id="PTHR11383:SF3">
    <property type="entry name" value="NAD(P)H PYROPHOSPHATASE NUDT13, MITOCHONDRIAL"/>
    <property type="match status" value="1"/>
</dbReference>
<dbReference type="Proteomes" id="UP000002457">
    <property type="component" value="Chromosome"/>
</dbReference>
<reference evidence="8 9" key="1">
    <citation type="journal article" date="2015" name="Genome Announc.">
        <title>Complete Genome Sequence of Methanosphaerula palustris E1-9CT, a Hydrogenotrophic Methanogen Isolated from a Minerotrophic Fen Peatland.</title>
        <authorList>
            <person name="Cadillo-Quiroz H."/>
            <person name="Browne P."/>
            <person name="Kyrpides N."/>
            <person name="Woyke T."/>
            <person name="Goodwin L."/>
            <person name="Detter C."/>
            <person name="Yavitt J.B."/>
            <person name="Zinder S.H."/>
        </authorList>
    </citation>
    <scope>NUCLEOTIDE SEQUENCE [LARGE SCALE GENOMIC DNA]</scope>
    <source>
        <strain evidence="9">ATCC BAA-1556 / DSM 19958 / E1-9c</strain>
    </source>
</reference>
<dbReference type="Pfam" id="PF09296">
    <property type="entry name" value="NUDIX-like"/>
    <property type="match status" value="1"/>
</dbReference>
<dbReference type="InterPro" id="IPR015375">
    <property type="entry name" value="NADH_PPase-like_N"/>
</dbReference>
<dbReference type="AlphaFoldDB" id="B8GG84"/>
<dbReference type="EMBL" id="CP001338">
    <property type="protein sequence ID" value="ACL16158.1"/>
    <property type="molecule type" value="Genomic_DNA"/>
</dbReference>
<dbReference type="InterPro" id="IPR000086">
    <property type="entry name" value="NUDIX_hydrolase_dom"/>
</dbReference>
<keyword evidence="6" id="KW-0520">NAD</keyword>
<dbReference type="EC" id="3.6.1.22" evidence="2"/>
<dbReference type="PANTHER" id="PTHR11383">
    <property type="entry name" value="NUCLEOSIDE DIPHOSPHATE-LINKED MOIETY X MOTIF 13"/>
    <property type="match status" value="1"/>
</dbReference>
<evidence type="ECO:0000256" key="1">
    <source>
        <dbReference type="ARBA" id="ARBA00001946"/>
    </source>
</evidence>
<evidence type="ECO:0000256" key="5">
    <source>
        <dbReference type="ARBA" id="ARBA00022842"/>
    </source>
</evidence>
<feature type="domain" description="Nudix hydrolase" evidence="7">
    <location>
        <begin position="158"/>
        <end position="281"/>
    </location>
</feature>
<dbReference type="eggNOG" id="arCOG01076">
    <property type="taxonomic scope" value="Archaea"/>
</dbReference>
<evidence type="ECO:0000256" key="4">
    <source>
        <dbReference type="ARBA" id="ARBA00022801"/>
    </source>
</evidence>
<evidence type="ECO:0000313" key="8">
    <source>
        <dbReference type="EMBL" id="ACL16158.1"/>
    </source>
</evidence>
<keyword evidence="3" id="KW-0479">Metal-binding</keyword>
<evidence type="ECO:0000256" key="3">
    <source>
        <dbReference type="ARBA" id="ARBA00022723"/>
    </source>
</evidence>
<sequence>MIVSLRSDGSSFQPHYAVRSLHLGYLSPAGIPEAGSLLVIVQGGQVLVDEQVNSIFFPFGSPAIPAVDQMVGIGWVNDQPCYVAPAPEISARPGTRFVDLRELFNLVDEESLGIAGRAVQITAFLATRRFCGRCGAPAALADQELAMVCPVCGQTEYPRLSPAIIVLIRDNDRCLLARSPRFPEGMYSVIAGFVEPGETIEHAVHREVQEEVGVSIRSVQYWGSQPWPFPNSLMIGFTAEYAGGQIAIDNREIEAAGWFHRDDLPQLPGPMSIAYALINDFLEEGR</sequence>
<name>B8GG84_METPE</name>
<dbReference type="InterPro" id="IPR020084">
    <property type="entry name" value="NUDIX_hydrolase_CS"/>
</dbReference>
<dbReference type="InterPro" id="IPR015797">
    <property type="entry name" value="NUDIX_hydrolase-like_dom_sf"/>
</dbReference>
<evidence type="ECO:0000259" key="7">
    <source>
        <dbReference type="PROSITE" id="PS51462"/>
    </source>
</evidence>
<keyword evidence="5" id="KW-0460">Magnesium</keyword>
<gene>
    <name evidence="8" type="ordered locus">Mpal_0796</name>
</gene>
<dbReference type="Pfam" id="PF09297">
    <property type="entry name" value="Zn_ribbon_NUD"/>
    <property type="match status" value="1"/>
</dbReference>
<dbReference type="KEGG" id="mpl:Mpal_0796"/>
<keyword evidence="4 8" id="KW-0378">Hydrolase</keyword>
<protein>
    <recommendedName>
        <fullName evidence="2">NAD(+) diphosphatase</fullName>
        <ecNumber evidence="2">3.6.1.22</ecNumber>
    </recommendedName>
</protein>